<gene>
    <name evidence="1" type="ORF">Back2_20040</name>
</gene>
<proteinExistence type="predicted"/>
<dbReference type="EMBL" id="AP019307">
    <property type="protein sequence ID" value="BBH17717.1"/>
    <property type="molecule type" value="Genomic_DNA"/>
</dbReference>
<dbReference type="Proteomes" id="UP000271573">
    <property type="component" value="Chromosome"/>
</dbReference>
<dbReference type="AlphaFoldDB" id="A0A3G9IFI9"/>
<dbReference type="RefSeq" id="WP_179951401.1">
    <property type="nucleotide sequence ID" value="NZ_AP019307.1"/>
</dbReference>
<evidence type="ECO:0000313" key="1">
    <source>
        <dbReference type="EMBL" id="BBH17717.1"/>
    </source>
</evidence>
<organism evidence="1 2">
    <name type="scientific">Nocardioides baekrokdamisoli</name>
    <dbReference type="NCBI Taxonomy" id="1804624"/>
    <lineage>
        <taxon>Bacteria</taxon>
        <taxon>Bacillati</taxon>
        <taxon>Actinomycetota</taxon>
        <taxon>Actinomycetes</taxon>
        <taxon>Propionibacteriales</taxon>
        <taxon>Nocardioidaceae</taxon>
        <taxon>Nocardioides</taxon>
    </lineage>
</organism>
<dbReference type="KEGG" id="nbe:Back2_20040"/>
<name>A0A3G9IFI9_9ACTN</name>
<protein>
    <submittedName>
        <fullName evidence="1">Uncharacterized protein</fullName>
    </submittedName>
</protein>
<sequence length="231" mass="25587">MTDLRLIGYWRVNGDPNSAYPHPGAWIDLAWDSRERHIVGGYLSAGTVLRAYMGFSPCRICGRNNGAAEYTDGTYVWPEGLSHYVDEHSVRLPPEFVDHVVRRSDALEAQEVSDSWWRNQPARTEATVTALSSADPEPTMPAAPAGMIEHRDGGDGLYLDATSVWSYMVTRLAAADGHRVLAATARGTIANGHAEVSWTEVHQMTDAAYRELVAQSRQDAERDRATFRESP</sequence>
<evidence type="ECO:0000313" key="2">
    <source>
        <dbReference type="Proteomes" id="UP000271573"/>
    </source>
</evidence>
<accession>A0A3G9IFI9</accession>
<keyword evidence="2" id="KW-1185">Reference proteome</keyword>
<reference evidence="1 2" key="1">
    <citation type="submission" date="2018-11" db="EMBL/GenBank/DDBJ databases">
        <title>Complete genome sequence of Nocardioides baekrokdamisoli strain KCTC 39748.</title>
        <authorList>
            <person name="Kang S.W."/>
            <person name="Lee K.C."/>
            <person name="Kim K.K."/>
            <person name="Kim J.S."/>
            <person name="Kim D.S."/>
            <person name="Ko S.H."/>
            <person name="Yang S.H."/>
            <person name="Shin Y.K."/>
            <person name="Lee J.S."/>
        </authorList>
    </citation>
    <scope>NUCLEOTIDE SEQUENCE [LARGE SCALE GENOMIC DNA]</scope>
    <source>
        <strain evidence="1 2">KCTC 39748</strain>
    </source>
</reference>